<dbReference type="Pfam" id="PF01035">
    <property type="entry name" value="DNA_binding_1"/>
    <property type="match status" value="1"/>
</dbReference>
<dbReference type="GO" id="GO:0006307">
    <property type="term" value="P:DNA alkylation repair"/>
    <property type="evidence" value="ECO:0007669"/>
    <property type="project" value="UniProtKB-UniRule"/>
</dbReference>
<dbReference type="PANTHER" id="PTHR10815">
    <property type="entry name" value="METHYLATED-DNA--PROTEIN-CYSTEINE METHYLTRANSFERASE"/>
    <property type="match status" value="1"/>
</dbReference>
<evidence type="ECO:0000256" key="5">
    <source>
        <dbReference type="ARBA" id="ARBA00022679"/>
    </source>
</evidence>
<feature type="domain" description="Methylguanine DNA methyltransferase ribonuclease-like" evidence="11">
    <location>
        <begin position="4"/>
        <end position="62"/>
    </location>
</feature>
<dbReference type="AlphaFoldDB" id="A0A0H5DG43"/>
<name>A0A0H5DG43_9RHOB</name>
<comment type="similarity">
    <text evidence="2 9">Belongs to the MGMT family.</text>
</comment>
<dbReference type="InterPro" id="IPR014048">
    <property type="entry name" value="MethylDNA_cys_MeTrfase_DNA-bd"/>
</dbReference>
<dbReference type="InterPro" id="IPR036631">
    <property type="entry name" value="MGMT_N_sf"/>
</dbReference>
<dbReference type="InterPro" id="IPR001497">
    <property type="entry name" value="MethylDNA_cys_MeTrfase_AS"/>
</dbReference>
<dbReference type="PROSITE" id="PS00374">
    <property type="entry name" value="MGMT"/>
    <property type="match status" value="1"/>
</dbReference>
<dbReference type="PANTHER" id="PTHR10815:SF13">
    <property type="entry name" value="METHYLATED-DNA--PROTEIN-CYSTEINE METHYLTRANSFERASE"/>
    <property type="match status" value="1"/>
</dbReference>
<dbReference type="InterPro" id="IPR036388">
    <property type="entry name" value="WH-like_DNA-bd_sf"/>
</dbReference>
<dbReference type="EMBL" id="CVRL01000013">
    <property type="protein sequence ID" value="CRL10435.1"/>
    <property type="molecule type" value="Genomic_DNA"/>
</dbReference>
<dbReference type="NCBIfam" id="TIGR00589">
    <property type="entry name" value="ogt"/>
    <property type="match status" value="1"/>
</dbReference>
<dbReference type="STRING" id="481446.NIT7645_02630"/>
<dbReference type="Gene3D" id="3.30.160.70">
    <property type="entry name" value="Methylated DNA-protein cysteine methyltransferase domain"/>
    <property type="match status" value="1"/>
</dbReference>
<comment type="catalytic activity">
    <reaction evidence="1 9">
        <text>a 4-O-methyl-thymidine in DNA + L-cysteinyl-[protein] = a thymidine in DNA + S-methyl-L-cysteinyl-[protein]</text>
        <dbReference type="Rhea" id="RHEA:53428"/>
        <dbReference type="Rhea" id="RHEA-COMP:10131"/>
        <dbReference type="Rhea" id="RHEA-COMP:10132"/>
        <dbReference type="Rhea" id="RHEA-COMP:13555"/>
        <dbReference type="Rhea" id="RHEA-COMP:13556"/>
        <dbReference type="ChEBI" id="CHEBI:29950"/>
        <dbReference type="ChEBI" id="CHEBI:82612"/>
        <dbReference type="ChEBI" id="CHEBI:137386"/>
        <dbReference type="ChEBI" id="CHEBI:137387"/>
        <dbReference type="EC" id="2.1.1.63"/>
    </reaction>
</comment>
<dbReference type="RefSeq" id="WP_050673103.1">
    <property type="nucleotide sequence ID" value="NZ_CVRL01000013.1"/>
</dbReference>
<keyword evidence="7 9" id="KW-0234">DNA repair</keyword>
<dbReference type="Proteomes" id="UP000043764">
    <property type="component" value="Unassembled WGS sequence"/>
</dbReference>
<comment type="function">
    <text evidence="9">Involved in the cellular defense against the biological effects of O6-methylguanine (O6-MeG) and O4-methylthymine (O4-MeT) in DNA. Repairs the methylated nucleobase in DNA by stoichiometrically transferring the methyl group to a cysteine residue in the enzyme. This is a suicide reaction: the enzyme is irreversibly inactivated.</text>
</comment>
<evidence type="ECO:0000256" key="9">
    <source>
        <dbReference type="HAMAP-Rule" id="MF_00772"/>
    </source>
</evidence>
<evidence type="ECO:0000256" key="3">
    <source>
        <dbReference type="ARBA" id="ARBA00022490"/>
    </source>
</evidence>
<feature type="active site" description="Nucleophile; methyl group acceptor" evidence="9">
    <location>
        <position position="117"/>
    </location>
</feature>
<keyword evidence="5 9" id="KW-0808">Transferase</keyword>
<keyword evidence="13" id="KW-1185">Reference proteome</keyword>
<proteinExistence type="inferred from homology"/>
<evidence type="ECO:0000256" key="2">
    <source>
        <dbReference type="ARBA" id="ARBA00008711"/>
    </source>
</evidence>
<sequence length="152" mass="15825">MPHASIDSPVGPLCLHEQDGAIIRLSWQHPEAGADETRLLREGVAQLRAYFAHELRDFDLPLVVSGSAFQQKVCAAMSAIPLGETRTYGDLARELGAAAQPVGNACGANPIPVIIPCHRVLGANGLGGFSGSGGVETKVALLRHEGAAGLLI</sequence>
<protein>
    <recommendedName>
        <fullName evidence="9">Methylated-DNA--protein-cysteine methyltransferase</fullName>
        <ecNumber evidence="9">2.1.1.63</ecNumber>
    </recommendedName>
    <alternativeName>
        <fullName evidence="9">6-O-methylguanine-DNA methyltransferase</fullName>
        <shortName evidence="9">MGMT</shortName>
    </alternativeName>
    <alternativeName>
        <fullName evidence="9">O-6-methylguanine-DNA-alkyltransferase</fullName>
    </alternativeName>
</protein>
<dbReference type="SUPFAM" id="SSF46767">
    <property type="entry name" value="Methylated DNA-protein cysteine methyltransferase, C-terminal domain"/>
    <property type="match status" value="1"/>
</dbReference>
<evidence type="ECO:0000259" key="10">
    <source>
        <dbReference type="Pfam" id="PF01035"/>
    </source>
</evidence>
<dbReference type="InterPro" id="IPR008332">
    <property type="entry name" value="MethylG_MeTrfase_N"/>
</dbReference>
<dbReference type="SUPFAM" id="SSF53155">
    <property type="entry name" value="Methylated DNA-protein cysteine methyltransferase domain"/>
    <property type="match status" value="1"/>
</dbReference>
<accession>A0A0H5DG43</accession>
<keyword evidence="3 9" id="KW-0963">Cytoplasm</keyword>
<dbReference type="EC" id="2.1.1.63" evidence="9"/>
<dbReference type="Gene3D" id="1.10.10.10">
    <property type="entry name" value="Winged helix-like DNA-binding domain superfamily/Winged helix DNA-binding domain"/>
    <property type="match status" value="1"/>
</dbReference>
<keyword evidence="6 9" id="KW-0227">DNA damage</keyword>
<evidence type="ECO:0000256" key="8">
    <source>
        <dbReference type="ARBA" id="ARBA00049348"/>
    </source>
</evidence>
<dbReference type="InterPro" id="IPR023546">
    <property type="entry name" value="MGMT"/>
</dbReference>
<gene>
    <name evidence="12" type="primary">ogt</name>
    <name evidence="12" type="ORF">NIT7321_01280</name>
</gene>
<reference evidence="13" key="1">
    <citation type="submission" date="2015-05" db="EMBL/GenBank/DDBJ databases">
        <authorList>
            <person name="Rodrigo-Torres Lidia"/>
            <person name="Arahal R.David."/>
        </authorList>
    </citation>
    <scope>NUCLEOTIDE SEQUENCE [LARGE SCALE GENOMIC DNA]</scope>
    <source>
        <strain evidence="13">CECT 7321</strain>
    </source>
</reference>
<evidence type="ECO:0000313" key="12">
    <source>
        <dbReference type="EMBL" id="CRL10435.1"/>
    </source>
</evidence>
<dbReference type="Pfam" id="PF02870">
    <property type="entry name" value="Methyltransf_1N"/>
    <property type="match status" value="1"/>
</dbReference>
<evidence type="ECO:0000256" key="1">
    <source>
        <dbReference type="ARBA" id="ARBA00001286"/>
    </source>
</evidence>
<evidence type="ECO:0000259" key="11">
    <source>
        <dbReference type="Pfam" id="PF02870"/>
    </source>
</evidence>
<evidence type="ECO:0000313" key="13">
    <source>
        <dbReference type="Proteomes" id="UP000043764"/>
    </source>
</evidence>
<organism evidence="12 13">
    <name type="scientific">Phaeobacter italicus</name>
    <dbReference type="NCBI Taxonomy" id="481446"/>
    <lineage>
        <taxon>Bacteria</taxon>
        <taxon>Pseudomonadati</taxon>
        <taxon>Pseudomonadota</taxon>
        <taxon>Alphaproteobacteria</taxon>
        <taxon>Rhodobacterales</taxon>
        <taxon>Roseobacteraceae</taxon>
        <taxon>Phaeobacter</taxon>
    </lineage>
</organism>
<evidence type="ECO:0000256" key="4">
    <source>
        <dbReference type="ARBA" id="ARBA00022603"/>
    </source>
</evidence>
<feature type="domain" description="Methylated-DNA-[protein]-cysteine S-methyltransferase DNA binding" evidence="10">
    <location>
        <begin position="68"/>
        <end position="147"/>
    </location>
</feature>
<comment type="catalytic activity">
    <reaction evidence="8 9">
        <text>a 6-O-methyl-2'-deoxyguanosine in DNA + L-cysteinyl-[protein] = S-methyl-L-cysteinyl-[protein] + a 2'-deoxyguanosine in DNA</text>
        <dbReference type="Rhea" id="RHEA:24000"/>
        <dbReference type="Rhea" id="RHEA-COMP:10131"/>
        <dbReference type="Rhea" id="RHEA-COMP:10132"/>
        <dbReference type="Rhea" id="RHEA-COMP:11367"/>
        <dbReference type="Rhea" id="RHEA-COMP:11368"/>
        <dbReference type="ChEBI" id="CHEBI:29950"/>
        <dbReference type="ChEBI" id="CHEBI:82612"/>
        <dbReference type="ChEBI" id="CHEBI:85445"/>
        <dbReference type="ChEBI" id="CHEBI:85448"/>
        <dbReference type="EC" id="2.1.1.63"/>
    </reaction>
</comment>
<dbReference type="GO" id="GO:0032259">
    <property type="term" value="P:methylation"/>
    <property type="evidence" value="ECO:0007669"/>
    <property type="project" value="UniProtKB-KW"/>
</dbReference>
<dbReference type="GO" id="GO:0003908">
    <property type="term" value="F:methylated-DNA-[protein]-cysteine S-methyltransferase activity"/>
    <property type="evidence" value="ECO:0007669"/>
    <property type="project" value="UniProtKB-UniRule"/>
</dbReference>
<evidence type="ECO:0000256" key="6">
    <source>
        <dbReference type="ARBA" id="ARBA00022763"/>
    </source>
</evidence>
<dbReference type="InterPro" id="IPR036217">
    <property type="entry name" value="MethylDNA_cys_MeTrfase_DNAb"/>
</dbReference>
<comment type="subcellular location">
    <subcellularLocation>
        <location evidence="9">Cytoplasm</location>
    </subcellularLocation>
</comment>
<dbReference type="CDD" id="cd06445">
    <property type="entry name" value="ATase"/>
    <property type="match status" value="1"/>
</dbReference>
<dbReference type="HAMAP" id="MF_00772">
    <property type="entry name" value="OGT"/>
    <property type="match status" value="1"/>
</dbReference>
<evidence type="ECO:0000256" key="7">
    <source>
        <dbReference type="ARBA" id="ARBA00023204"/>
    </source>
</evidence>
<dbReference type="FunFam" id="1.10.10.10:FF:000214">
    <property type="entry name" value="Methylated-DNA--protein-cysteine methyltransferase"/>
    <property type="match status" value="1"/>
</dbReference>
<dbReference type="GO" id="GO:0005737">
    <property type="term" value="C:cytoplasm"/>
    <property type="evidence" value="ECO:0007669"/>
    <property type="project" value="UniProtKB-SubCell"/>
</dbReference>
<comment type="miscellaneous">
    <text evidence="9">This enzyme catalyzes only one turnover and therefore is not strictly catalytic. According to one definition, an enzyme is a biocatalyst that acts repeatedly and over many reaction cycles.</text>
</comment>
<keyword evidence="4 9" id="KW-0489">Methyltransferase</keyword>